<dbReference type="AlphaFoldDB" id="A0A367KIL5"/>
<accession>A0A367KIL5</accession>
<protein>
    <submittedName>
        <fullName evidence="1">Uncharacterized protein</fullName>
    </submittedName>
</protein>
<keyword evidence="2" id="KW-1185">Reference proteome</keyword>
<sequence>RNDQRDAIIRNQEELIRRGNERAKLMKEALKVSQQNAMAAKLQVEMTIMEKDPADIADPVRRRWLENAQRLIMAQIEVLPAEEIVEDSHDNPEDA</sequence>
<gene>
    <name evidence="1" type="ORF">CU098_000111</name>
</gene>
<dbReference type="Proteomes" id="UP000253551">
    <property type="component" value="Unassembled WGS sequence"/>
</dbReference>
<dbReference type="EMBL" id="PJQM01001585">
    <property type="protein sequence ID" value="RCI01980.1"/>
    <property type="molecule type" value="Genomic_DNA"/>
</dbReference>
<organism evidence="1 2">
    <name type="scientific">Rhizopus stolonifer</name>
    <name type="common">Rhizopus nigricans</name>
    <dbReference type="NCBI Taxonomy" id="4846"/>
    <lineage>
        <taxon>Eukaryota</taxon>
        <taxon>Fungi</taxon>
        <taxon>Fungi incertae sedis</taxon>
        <taxon>Mucoromycota</taxon>
        <taxon>Mucoromycotina</taxon>
        <taxon>Mucoromycetes</taxon>
        <taxon>Mucorales</taxon>
        <taxon>Mucorineae</taxon>
        <taxon>Rhizopodaceae</taxon>
        <taxon>Rhizopus</taxon>
    </lineage>
</organism>
<comment type="caution">
    <text evidence="1">The sequence shown here is derived from an EMBL/GenBank/DDBJ whole genome shotgun (WGS) entry which is preliminary data.</text>
</comment>
<reference evidence="1 2" key="1">
    <citation type="journal article" date="2018" name="G3 (Bethesda)">
        <title>Phylogenetic and Phylogenomic Definition of Rhizopus Species.</title>
        <authorList>
            <person name="Gryganskyi A.P."/>
            <person name="Golan J."/>
            <person name="Dolatabadi S."/>
            <person name="Mondo S."/>
            <person name="Robb S."/>
            <person name="Idnurm A."/>
            <person name="Muszewska A."/>
            <person name="Steczkiewicz K."/>
            <person name="Masonjones S."/>
            <person name="Liao H.L."/>
            <person name="Gajdeczka M.T."/>
            <person name="Anike F."/>
            <person name="Vuek A."/>
            <person name="Anishchenko I.M."/>
            <person name="Voigt K."/>
            <person name="de Hoog G.S."/>
            <person name="Smith M.E."/>
            <person name="Heitman J."/>
            <person name="Vilgalys R."/>
            <person name="Stajich J.E."/>
        </authorList>
    </citation>
    <scope>NUCLEOTIDE SEQUENCE [LARGE SCALE GENOMIC DNA]</scope>
    <source>
        <strain evidence="1 2">LSU 92-RS-03</strain>
    </source>
</reference>
<proteinExistence type="predicted"/>
<name>A0A367KIL5_RHIST</name>
<evidence type="ECO:0000313" key="1">
    <source>
        <dbReference type="EMBL" id="RCI01980.1"/>
    </source>
</evidence>
<feature type="non-terminal residue" evidence="1">
    <location>
        <position position="1"/>
    </location>
</feature>
<evidence type="ECO:0000313" key="2">
    <source>
        <dbReference type="Proteomes" id="UP000253551"/>
    </source>
</evidence>